<comment type="caution">
    <text evidence="3">The sequence shown here is derived from an EMBL/GenBank/DDBJ whole genome shotgun (WGS) entry which is preliminary data.</text>
</comment>
<evidence type="ECO:0000313" key="3">
    <source>
        <dbReference type="EMBL" id="MFC5289664.1"/>
    </source>
</evidence>
<reference evidence="4" key="1">
    <citation type="journal article" date="2019" name="Int. J. Syst. Evol. Microbiol.">
        <title>The Global Catalogue of Microorganisms (GCM) 10K type strain sequencing project: providing services to taxonomists for standard genome sequencing and annotation.</title>
        <authorList>
            <consortium name="The Broad Institute Genomics Platform"/>
            <consortium name="The Broad Institute Genome Sequencing Center for Infectious Disease"/>
            <person name="Wu L."/>
            <person name="Ma J."/>
        </authorList>
    </citation>
    <scope>NUCLEOTIDE SEQUENCE [LARGE SCALE GENOMIC DNA]</scope>
    <source>
        <strain evidence="4">CCUG 59778</strain>
    </source>
</reference>
<feature type="transmembrane region" description="Helical" evidence="1">
    <location>
        <begin position="189"/>
        <end position="209"/>
    </location>
</feature>
<gene>
    <name evidence="3" type="ORF">ACFPM7_21645</name>
</gene>
<feature type="transmembrane region" description="Helical" evidence="1">
    <location>
        <begin position="67"/>
        <end position="88"/>
    </location>
</feature>
<feature type="transmembrane region" description="Helical" evidence="1">
    <location>
        <begin position="229"/>
        <end position="251"/>
    </location>
</feature>
<evidence type="ECO:0000256" key="1">
    <source>
        <dbReference type="SAM" id="Phobius"/>
    </source>
</evidence>
<name>A0ABW0EU63_9PSEU</name>
<dbReference type="Proteomes" id="UP001596157">
    <property type="component" value="Unassembled WGS sequence"/>
</dbReference>
<feature type="transmembrane region" description="Helical" evidence="1">
    <location>
        <begin position="145"/>
        <end position="168"/>
    </location>
</feature>
<dbReference type="RefSeq" id="WP_378249519.1">
    <property type="nucleotide sequence ID" value="NZ_JBHSKF010000012.1"/>
</dbReference>
<keyword evidence="4" id="KW-1185">Reference proteome</keyword>
<feature type="transmembrane region" description="Helical" evidence="1">
    <location>
        <begin position="108"/>
        <end position="125"/>
    </location>
</feature>
<proteinExistence type="predicted"/>
<dbReference type="EMBL" id="JBHSKF010000012">
    <property type="protein sequence ID" value="MFC5289664.1"/>
    <property type="molecule type" value="Genomic_DNA"/>
</dbReference>
<evidence type="ECO:0000313" key="4">
    <source>
        <dbReference type="Proteomes" id="UP001596157"/>
    </source>
</evidence>
<accession>A0ABW0EU63</accession>
<sequence length="424" mass="45119">MTSAVLLVVAAAVGIAATAVKLRHFLRDWTDPAMRALTVSCVALATAVAIQLPPVYLALNDAAGFNAAWPVQHVLAVLAAHLVVVFFLHSTKDTRTEGPGFRRRVNALGGVAIAASALMCGLFALDPGARDFVHGPGGLNDSGGSPTAAGAGAFLVFSVYLGTAIVVISRQSARWARKARHIPWLSAGLALVSAGTLFGFAYCLHKLLYQLATVAGWEPGWTVSSVEGWLMPAATALSASGVVLAASGAHLGRRPRGPVRMWWGHYRARRALYPLWHRFRTVMPEIGLIPPGRVVPDWLLLDNAAFRLRRAVVETWDGARHIRSLVPPEDPVALRAKELGERAGLAGDDLAAVITAATVEVGLRRRSACPKAEVIGAGPGFGGGDLADEVDWWRRVARAHRRSPIPGAVLAEYLEETLPRTADA</sequence>
<keyword evidence="1" id="KW-0812">Transmembrane</keyword>
<dbReference type="InterPro" id="IPR050039">
    <property type="entry name" value="MAB_1171c-like"/>
</dbReference>
<evidence type="ECO:0000259" key="2">
    <source>
        <dbReference type="Pfam" id="PF20182"/>
    </source>
</evidence>
<dbReference type="NCBIfam" id="NF042915">
    <property type="entry name" value="MAB_1171c_fam"/>
    <property type="match status" value="1"/>
</dbReference>
<dbReference type="InterPro" id="IPR046675">
    <property type="entry name" value="DUF6545"/>
</dbReference>
<organism evidence="3 4">
    <name type="scientific">Actinokineospora guangxiensis</name>
    <dbReference type="NCBI Taxonomy" id="1490288"/>
    <lineage>
        <taxon>Bacteria</taxon>
        <taxon>Bacillati</taxon>
        <taxon>Actinomycetota</taxon>
        <taxon>Actinomycetes</taxon>
        <taxon>Pseudonocardiales</taxon>
        <taxon>Pseudonocardiaceae</taxon>
        <taxon>Actinokineospora</taxon>
    </lineage>
</organism>
<protein>
    <submittedName>
        <fullName evidence="3">MAB_1171c family putative transporter</fullName>
    </submittedName>
</protein>
<keyword evidence="1" id="KW-0472">Membrane</keyword>
<feature type="domain" description="DUF6545" evidence="2">
    <location>
        <begin position="262"/>
        <end position="401"/>
    </location>
</feature>
<dbReference type="Pfam" id="PF20182">
    <property type="entry name" value="DUF6545"/>
    <property type="match status" value="1"/>
</dbReference>
<keyword evidence="1" id="KW-1133">Transmembrane helix</keyword>